<dbReference type="PANTHER" id="PTHR36505">
    <property type="entry name" value="BLR1072 PROTEIN"/>
    <property type="match status" value="1"/>
</dbReference>
<dbReference type="RefSeq" id="WP_048194890.1">
    <property type="nucleotide sequence ID" value="NZ_CAAGSM010000001.1"/>
</dbReference>
<sequence>MAKPKMLSVETIARDPIKDSEGKEIGNFVDFMIDLEQNSIPYVIVSLKSRDGYVGIPWGLFKLGEKHSFILDVVSSTLENAPGFSEDKWPDISTREYEEKIYKHFGCPLCVSC</sequence>
<dbReference type="InterPro" id="IPR027275">
    <property type="entry name" value="PRC-brl_dom"/>
</dbReference>
<evidence type="ECO:0000313" key="3">
    <source>
        <dbReference type="Proteomes" id="UP000029859"/>
    </source>
</evidence>
<evidence type="ECO:0000313" key="2">
    <source>
        <dbReference type="EMBL" id="KGK97807.1"/>
    </source>
</evidence>
<organism evidence="2 3">
    <name type="scientific">Methanococcoides methylutens</name>
    <dbReference type="NCBI Taxonomy" id="2226"/>
    <lineage>
        <taxon>Archaea</taxon>
        <taxon>Methanobacteriati</taxon>
        <taxon>Methanobacteriota</taxon>
        <taxon>Stenosarchaea group</taxon>
        <taxon>Methanomicrobia</taxon>
        <taxon>Methanosarcinales</taxon>
        <taxon>Methanosarcinaceae</taxon>
        <taxon>Methanococcoides</taxon>
    </lineage>
</organism>
<feature type="domain" description="PRC-barrel" evidence="1">
    <location>
        <begin position="10"/>
        <end position="73"/>
    </location>
</feature>
<comment type="caution">
    <text evidence="2">The sequence shown here is derived from an EMBL/GenBank/DDBJ whole genome shotgun (WGS) entry which is preliminary data.</text>
</comment>
<dbReference type="Gene3D" id="3.90.50.10">
    <property type="entry name" value="Photosynthetic Reaction Center, subunit H, domain 2"/>
    <property type="match status" value="1"/>
</dbReference>
<protein>
    <recommendedName>
        <fullName evidence="1">PRC-barrel domain-containing protein</fullName>
    </recommendedName>
</protein>
<keyword evidence="3" id="KW-1185">Reference proteome</keyword>
<dbReference type="PANTHER" id="PTHR36505:SF1">
    <property type="entry name" value="BLR1072 PROTEIN"/>
    <property type="match status" value="1"/>
</dbReference>
<name>A0A099SY27_METMT</name>
<gene>
    <name evidence="2" type="ORF">LI82_08525</name>
</gene>
<dbReference type="OrthoDB" id="139204at2157"/>
<dbReference type="GO" id="GO:0019684">
    <property type="term" value="P:photosynthesis, light reaction"/>
    <property type="evidence" value="ECO:0007669"/>
    <property type="project" value="InterPro"/>
</dbReference>
<accession>A0A099SY27</accession>
<dbReference type="Pfam" id="PF05239">
    <property type="entry name" value="PRC"/>
    <property type="match status" value="1"/>
</dbReference>
<dbReference type="InterPro" id="IPR014747">
    <property type="entry name" value="Bac_photo_RC_H_C"/>
</dbReference>
<dbReference type="InterPro" id="IPR011033">
    <property type="entry name" value="PRC_barrel-like_sf"/>
</dbReference>
<proteinExistence type="predicted"/>
<dbReference type="SUPFAM" id="SSF50346">
    <property type="entry name" value="PRC-barrel domain"/>
    <property type="match status" value="1"/>
</dbReference>
<reference evidence="2 3" key="1">
    <citation type="submission" date="2014-09" db="EMBL/GenBank/DDBJ databases">
        <title>Draft genome sequence of an obligately methylotrophic methanogen, Methanococcoides methylutens, isolated from marine sediment.</title>
        <authorList>
            <person name="Guan Y."/>
            <person name="Ngugi D.K."/>
            <person name="Blom J."/>
            <person name="Ali S."/>
            <person name="Ferry J.G."/>
            <person name="Stingl U."/>
        </authorList>
    </citation>
    <scope>NUCLEOTIDE SEQUENCE [LARGE SCALE GENOMIC DNA]</scope>
    <source>
        <strain evidence="2 3">DSM 2657</strain>
    </source>
</reference>
<dbReference type="EMBL" id="JRHO01000014">
    <property type="protein sequence ID" value="KGK97807.1"/>
    <property type="molecule type" value="Genomic_DNA"/>
</dbReference>
<dbReference type="AlphaFoldDB" id="A0A099SY27"/>
<dbReference type="Proteomes" id="UP000029859">
    <property type="component" value="Unassembled WGS sequence"/>
</dbReference>
<evidence type="ECO:0000259" key="1">
    <source>
        <dbReference type="Pfam" id="PF05239"/>
    </source>
</evidence>